<dbReference type="RefSeq" id="XP_073386764.1">
    <property type="nucleotide sequence ID" value="XM_073530663.1"/>
</dbReference>
<sequence>MAKRSGKRKGSKSRKSIVVKRKAFFPRRRKPAAKKQRLKKKSRHVSDVGVAIGLVRGCKGKNIKRGQSDVNSKNDTSIATSLQAFSDETSGSPASYPSDSTLRGNDSMGTEKGKRKRKSRKEVKQISEVSGSSKTTSNRTPRNSSKKPKLKRRRSSLISDEQTQMSKQSESGKPNESAGSGTAKQKGNDPQNTNDLQQEEPKDVKGLIQKTASKEVMEEKNEGNSSSSG</sequence>
<feature type="compositionally biased region" description="Basic residues" evidence="1">
    <location>
        <begin position="144"/>
        <end position="155"/>
    </location>
</feature>
<evidence type="ECO:0000313" key="4">
    <source>
        <dbReference type="Proteomes" id="UP000006727"/>
    </source>
</evidence>
<feature type="compositionally biased region" description="Polar residues" evidence="1">
    <location>
        <begin position="158"/>
        <end position="196"/>
    </location>
</feature>
<keyword evidence="4" id="KW-1185">Reference proteome</keyword>
<dbReference type="EnsemblPlants" id="Pp3c23_5120V3.2">
    <property type="protein sequence ID" value="PAC:32949331.CDS.1"/>
    <property type="gene ID" value="Pp3c23_5120"/>
</dbReference>
<dbReference type="EnsemblPlants" id="Pp3c23_5120V3.1">
    <property type="protein sequence ID" value="PAC:32949330.CDS.1"/>
    <property type="gene ID" value="Pp3c23_5120"/>
</dbReference>
<reference evidence="3" key="3">
    <citation type="submission" date="2020-12" db="UniProtKB">
        <authorList>
            <consortium name="EnsemblPlants"/>
        </authorList>
    </citation>
    <scope>IDENTIFICATION</scope>
</reference>
<accession>A9TV19</accession>
<feature type="compositionally biased region" description="Polar residues" evidence="1">
    <location>
        <begin position="127"/>
        <end position="140"/>
    </location>
</feature>
<dbReference type="EMBL" id="ABEU02000023">
    <property type="protein sequence ID" value="PNR28936.1"/>
    <property type="molecule type" value="Genomic_DNA"/>
</dbReference>
<reference evidence="2 4" key="2">
    <citation type="journal article" date="2018" name="Plant J.">
        <title>The Physcomitrella patens chromosome-scale assembly reveals moss genome structure and evolution.</title>
        <authorList>
            <person name="Lang D."/>
            <person name="Ullrich K.K."/>
            <person name="Murat F."/>
            <person name="Fuchs J."/>
            <person name="Jenkins J."/>
            <person name="Haas F.B."/>
            <person name="Piednoel M."/>
            <person name="Gundlach H."/>
            <person name="Van Bel M."/>
            <person name="Meyberg R."/>
            <person name="Vives C."/>
            <person name="Morata J."/>
            <person name="Symeonidi A."/>
            <person name="Hiss M."/>
            <person name="Muchero W."/>
            <person name="Kamisugi Y."/>
            <person name="Saleh O."/>
            <person name="Blanc G."/>
            <person name="Decker E.L."/>
            <person name="van Gessel N."/>
            <person name="Grimwood J."/>
            <person name="Hayes R.D."/>
            <person name="Graham S.W."/>
            <person name="Gunter L.E."/>
            <person name="McDaniel S.F."/>
            <person name="Hoernstein S.N.W."/>
            <person name="Larsson A."/>
            <person name="Li F.W."/>
            <person name="Perroud P.F."/>
            <person name="Phillips J."/>
            <person name="Ranjan P."/>
            <person name="Rokshar D.S."/>
            <person name="Rothfels C.J."/>
            <person name="Schneider L."/>
            <person name="Shu S."/>
            <person name="Stevenson D.W."/>
            <person name="Thummler F."/>
            <person name="Tillich M."/>
            <person name="Villarreal Aguilar J.C."/>
            <person name="Widiez T."/>
            <person name="Wong G.K."/>
            <person name="Wymore A."/>
            <person name="Zhang Y."/>
            <person name="Zimmer A.D."/>
            <person name="Quatrano R.S."/>
            <person name="Mayer K.F.X."/>
            <person name="Goodstein D."/>
            <person name="Casacuberta J.M."/>
            <person name="Vandepoele K."/>
            <person name="Reski R."/>
            <person name="Cuming A.C."/>
            <person name="Tuskan G.A."/>
            <person name="Maumus F."/>
            <person name="Salse J."/>
            <person name="Schmutz J."/>
            <person name="Rensing S.A."/>
        </authorList>
    </citation>
    <scope>NUCLEOTIDE SEQUENCE [LARGE SCALE GENOMIC DNA]</scope>
    <source>
        <strain evidence="3 4">cv. Gransden 2004</strain>
    </source>
</reference>
<gene>
    <name evidence="3" type="primary">LOC112276186</name>
    <name evidence="2" type="ORF">PHYPA_027628</name>
</gene>
<dbReference type="Gramene" id="Pp3c23_5120V3.1">
    <property type="protein sequence ID" value="PAC:32949330.CDS.1"/>
    <property type="gene ID" value="Pp3c23_5120"/>
</dbReference>
<name>A9TV19_PHYPA</name>
<evidence type="ECO:0000256" key="1">
    <source>
        <dbReference type="SAM" id="MobiDB-lite"/>
    </source>
</evidence>
<feature type="compositionally biased region" description="Basic residues" evidence="1">
    <location>
        <begin position="1"/>
        <end position="43"/>
    </location>
</feature>
<dbReference type="Gramene" id="Pp3c23_5120V3.2">
    <property type="protein sequence ID" value="PAC:32949331.CDS.1"/>
    <property type="gene ID" value="Pp3c23_5120"/>
</dbReference>
<feature type="compositionally biased region" description="Polar residues" evidence="1">
    <location>
        <begin position="68"/>
        <end position="108"/>
    </location>
</feature>
<dbReference type="RefSeq" id="XP_024363055.1">
    <property type="nucleotide sequence ID" value="XM_024507287.2"/>
</dbReference>
<feature type="region of interest" description="Disordered" evidence="1">
    <location>
        <begin position="1"/>
        <end position="229"/>
    </location>
</feature>
<proteinExistence type="predicted"/>
<reference evidence="2 4" key="1">
    <citation type="journal article" date="2008" name="Science">
        <title>The Physcomitrella genome reveals evolutionary insights into the conquest of land by plants.</title>
        <authorList>
            <person name="Rensing S."/>
            <person name="Lang D."/>
            <person name="Zimmer A."/>
            <person name="Terry A."/>
            <person name="Salamov A."/>
            <person name="Shapiro H."/>
            <person name="Nishiyama T."/>
            <person name="Perroud P.-F."/>
            <person name="Lindquist E."/>
            <person name="Kamisugi Y."/>
            <person name="Tanahashi T."/>
            <person name="Sakakibara K."/>
            <person name="Fujita T."/>
            <person name="Oishi K."/>
            <person name="Shin-I T."/>
            <person name="Kuroki Y."/>
            <person name="Toyoda A."/>
            <person name="Suzuki Y."/>
            <person name="Hashimoto A."/>
            <person name="Yamaguchi K."/>
            <person name="Sugano A."/>
            <person name="Kohara Y."/>
            <person name="Fujiyama A."/>
            <person name="Anterola A."/>
            <person name="Aoki S."/>
            <person name="Ashton N."/>
            <person name="Barbazuk W.B."/>
            <person name="Barker E."/>
            <person name="Bennetzen J."/>
            <person name="Bezanilla M."/>
            <person name="Blankenship R."/>
            <person name="Cho S.H."/>
            <person name="Dutcher S."/>
            <person name="Estelle M."/>
            <person name="Fawcett J.A."/>
            <person name="Gundlach H."/>
            <person name="Hanada K."/>
            <person name="Heyl A."/>
            <person name="Hicks K.A."/>
            <person name="Hugh J."/>
            <person name="Lohr M."/>
            <person name="Mayer K."/>
            <person name="Melkozernov A."/>
            <person name="Murata T."/>
            <person name="Nelson D."/>
            <person name="Pils B."/>
            <person name="Prigge M."/>
            <person name="Reiss B."/>
            <person name="Renner T."/>
            <person name="Rombauts S."/>
            <person name="Rushton P."/>
            <person name="Sanderfoot A."/>
            <person name="Schween G."/>
            <person name="Shiu S.-H."/>
            <person name="Stueber K."/>
            <person name="Theodoulou F.L."/>
            <person name="Tu H."/>
            <person name="Van de Peer Y."/>
            <person name="Verrier P.J."/>
            <person name="Waters E."/>
            <person name="Wood A."/>
            <person name="Yang L."/>
            <person name="Cove D."/>
            <person name="Cuming A."/>
            <person name="Hasebe M."/>
            <person name="Lucas S."/>
            <person name="Mishler D.B."/>
            <person name="Reski R."/>
            <person name="Grigoriev I."/>
            <person name="Quatrano R.S."/>
            <person name="Boore J.L."/>
        </authorList>
    </citation>
    <scope>NUCLEOTIDE SEQUENCE [LARGE SCALE GENOMIC DNA]</scope>
    <source>
        <strain evidence="3 4">cv. Gransden 2004</strain>
    </source>
</reference>
<dbReference type="GeneID" id="112276186"/>
<feature type="compositionally biased region" description="Basic and acidic residues" evidence="1">
    <location>
        <begin position="212"/>
        <end position="222"/>
    </location>
</feature>
<dbReference type="AlphaFoldDB" id="A9TV19"/>
<dbReference type="HOGENOM" id="CLU_1211529_0_0_1"/>
<dbReference type="Proteomes" id="UP000006727">
    <property type="component" value="Chromosome 23"/>
</dbReference>
<organism evidence="2">
    <name type="scientific">Physcomitrium patens</name>
    <name type="common">Spreading-leaved earth moss</name>
    <name type="synonym">Physcomitrella patens</name>
    <dbReference type="NCBI Taxonomy" id="3218"/>
    <lineage>
        <taxon>Eukaryota</taxon>
        <taxon>Viridiplantae</taxon>
        <taxon>Streptophyta</taxon>
        <taxon>Embryophyta</taxon>
        <taxon>Bryophyta</taxon>
        <taxon>Bryophytina</taxon>
        <taxon>Bryopsida</taxon>
        <taxon>Funariidae</taxon>
        <taxon>Funariales</taxon>
        <taxon>Funariaceae</taxon>
        <taxon>Physcomitrium</taxon>
    </lineage>
</organism>
<evidence type="ECO:0000313" key="2">
    <source>
        <dbReference type="EMBL" id="PNR28936.1"/>
    </source>
</evidence>
<protein>
    <submittedName>
        <fullName evidence="2 3">Uncharacterized protein</fullName>
    </submittedName>
</protein>
<dbReference type="PaxDb" id="3218-PP1S331_16V6.1"/>
<evidence type="ECO:0000313" key="3">
    <source>
        <dbReference type="EnsemblPlants" id="PAC:32949330.CDS.1"/>
    </source>
</evidence>